<proteinExistence type="predicted"/>
<dbReference type="Pfam" id="PF00480">
    <property type="entry name" value="ROK"/>
    <property type="match status" value="1"/>
</dbReference>
<evidence type="ECO:0000313" key="2">
    <source>
        <dbReference type="Proteomes" id="UP000317158"/>
    </source>
</evidence>
<comment type="caution">
    <text evidence="1">The sequence shown here is derived from an EMBL/GenBank/DDBJ whole genome shotgun (WGS) entry which is preliminary data.</text>
</comment>
<dbReference type="EMBL" id="RXIF01000003">
    <property type="protein sequence ID" value="RZN65213.1"/>
    <property type="molecule type" value="Genomic_DNA"/>
</dbReference>
<dbReference type="PANTHER" id="PTHR18964">
    <property type="entry name" value="ROK (REPRESSOR, ORF, KINASE) FAMILY"/>
    <property type="match status" value="1"/>
</dbReference>
<dbReference type="InterPro" id="IPR000600">
    <property type="entry name" value="ROK"/>
</dbReference>
<dbReference type="SUPFAM" id="SSF53067">
    <property type="entry name" value="Actin-like ATPase domain"/>
    <property type="match status" value="1"/>
</dbReference>
<organism evidence="1 2">
    <name type="scientific">Methanoliparum thermophilum</name>
    <dbReference type="NCBI Taxonomy" id="2491083"/>
    <lineage>
        <taxon>Archaea</taxon>
        <taxon>Methanobacteriati</taxon>
        <taxon>Methanobacteriota</taxon>
        <taxon>Candidatus Methanoliparia</taxon>
        <taxon>Candidatus Methanoliparales</taxon>
        <taxon>Candidatus Methanoliparaceae</taxon>
        <taxon>Candidatus Methanoliparum</taxon>
    </lineage>
</organism>
<dbReference type="Gene3D" id="3.30.420.40">
    <property type="match status" value="2"/>
</dbReference>
<protein>
    <submittedName>
        <fullName evidence="1">ROK family protein</fullName>
    </submittedName>
</protein>
<sequence>MILGIDIGGTNTRLVLYDCEDFRVLDKILSSQKNIEGLSGRINRIVESYGINAIGIGIAGWVKDGRIIKTPNINGTIKFDLTAPYILENDANCFAYGFYKLLADSKIKNIVCITVGTGIGCGIVIDGKIYRGKGLAGELAHIVIEKGRICSCGGRGHLESYFSGWSLEEQFKKPIKEVMRENIEEFYRLREVDIFIKSIANLILVLDPNAIVFGGGIGMNFDKKVVEEMLRDYILPEFDTEVIILKDEDMVAKGAIFLAKETFYWLI</sequence>
<gene>
    <name evidence="1" type="ORF">EF806_01465</name>
</gene>
<name>A0A520KT95_METT2</name>
<dbReference type="AlphaFoldDB" id="A0A520KT95"/>
<evidence type="ECO:0000313" key="1">
    <source>
        <dbReference type="EMBL" id="RZN65213.1"/>
    </source>
</evidence>
<dbReference type="PANTHER" id="PTHR18964:SF149">
    <property type="entry name" value="BIFUNCTIONAL UDP-N-ACETYLGLUCOSAMINE 2-EPIMERASE_N-ACETYLMANNOSAMINE KINASE"/>
    <property type="match status" value="1"/>
</dbReference>
<accession>A0A520KT95</accession>
<dbReference type="InterPro" id="IPR043129">
    <property type="entry name" value="ATPase_NBD"/>
</dbReference>
<dbReference type="Proteomes" id="UP000317158">
    <property type="component" value="Unassembled WGS sequence"/>
</dbReference>
<reference evidence="1 2" key="1">
    <citation type="journal article" date="2019" name="Nat. Microbiol.">
        <title>Wide diversity of methane and short-chain alkane metabolisms in uncultured archaea.</title>
        <authorList>
            <person name="Borrel G."/>
            <person name="Adam P.S."/>
            <person name="McKay L.J."/>
            <person name="Chen L.X."/>
            <person name="Sierra-Garcia I.N."/>
            <person name="Sieber C.M."/>
            <person name="Letourneur Q."/>
            <person name="Ghozlane A."/>
            <person name="Andersen G.L."/>
            <person name="Li W.J."/>
            <person name="Hallam S.J."/>
            <person name="Muyzer G."/>
            <person name="de Oliveira V.M."/>
            <person name="Inskeep W.P."/>
            <person name="Banfield J.F."/>
            <person name="Gribaldo S."/>
        </authorList>
    </citation>
    <scope>NUCLEOTIDE SEQUENCE [LARGE SCALE GENOMIC DNA]</scope>
    <source>
        <strain evidence="1">NM1a</strain>
    </source>
</reference>